<dbReference type="EMBL" id="ACYY01000005">
    <property type="protein sequence ID" value="EEW25930.1"/>
    <property type="molecule type" value="Genomic_DNA"/>
</dbReference>
<sequence>MSDEETRHLIVSQPAGAAFALAGSDRHDPLSHRVQADFVHRTDKPMVHMHLWDDDCACKLEHEVRFDAGPDKPVNLAHRFPDTHAQSHEMKTALDAPIHHALQMRTPLQVRFCNTWQVASDYTVSVGLRGKPFLDIRLTGATVATPKPCDDDCAPAPQVAVHP</sequence>
<keyword evidence="2" id="KW-1185">Reference proteome</keyword>
<comment type="caution">
    <text evidence="1">The sequence shown here is derived from an EMBL/GenBank/DDBJ whole genome shotgun (WGS) entry which is preliminary data.</text>
</comment>
<evidence type="ECO:0000313" key="1">
    <source>
        <dbReference type="EMBL" id="EEW25930.1"/>
    </source>
</evidence>
<dbReference type="Proteomes" id="UP000010121">
    <property type="component" value="Unassembled WGS sequence"/>
</dbReference>
<dbReference type="STRING" id="371731.Rsw2DRAFT_1001"/>
<dbReference type="AlphaFoldDB" id="C8RYX3"/>
<dbReference type="RefSeq" id="WP_008028691.1">
    <property type="nucleotide sequence ID" value="NZ_ACYY01000005.1"/>
</dbReference>
<proteinExistence type="predicted"/>
<name>C8RYX3_9RHOB</name>
<organism evidence="1 2">
    <name type="scientific">Rhodobacter ferrooxidans</name>
    <dbReference type="NCBI Taxonomy" id="371731"/>
    <lineage>
        <taxon>Bacteria</taxon>
        <taxon>Pseudomonadati</taxon>
        <taxon>Pseudomonadota</taxon>
        <taxon>Alphaproteobacteria</taxon>
        <taxon>Rhodobacterales</taxon>
        <taxon>Rhodobacter group</taxon>
        <taxon>Rhodobacter</taxon>
    </lineage>
</organism>
<evidence type="ECO:0000313" key="2">
    <source>
        <dbReference type="Proteomes" id="UP000010121"/>
    </source>
</evidence>
<reference evidence="1 2" key="1">
    <citation type="submission" date="2009-08" db="EMBL/GenBank/DDBJ databases">
        <title>The draft genome of Rhodobacter sp. SW2.</title>
        <authorList>
            <consortium name="US DOE Joint Genome Institute (JGI-PGF)"/>
            <person name="Lucas S."/>
            <person name="Copeland A."/>
            <person name="Lapidus A."/>
            <person name="Glavina del Rio T."/>
            <person name="Tice H."/>
            <person name="Bruce D."/>
            <person name="Goodwin L."/>
            <person name="Pitluck S."/>
            <person name="Larimer F."/>
            <person name="Land M.L."/>
            <person name="Hauser L."/>
            <person name="Emerson D."/>
        </authorList>
    </citation>
    <scope>NUCLEOTIDE SEQUENCE [LARGE SCALE GENOMIC DNA]</scope>
    <source>
        <strain evidence="1 2">SW2</strain>
    </source>
</reference>
<gene>
    <name evidence="1" type="ORF">Rsw2DRAFT_1001</name>
</gene>
<protein>
    <submittedName>
        <fullName evidence="1">Uncharacterized protein</fullName>
    </submittedName>
</protein>
<accession>C8RYX3</accession>